<protein>
    <submittedName>
        <fullName evidence="1">Uncharacterized protein</fullName>
    </submittedName>
</protein>
<dbReference type="EMBL" id="CAXAMN010021773">
    <property type="protein sequence ID" value="CAK9063304.1"/>
    <property type="molecule type" value="Genomic_DNA"/>
</dbReference>
<dbReference type="Proteomes" id="UP001642484">
    <property type="component" value="Unassembled WGS sequence"/>
</dbReference>
<name>A0ABP0NKI5_9DINO</name>
<accession>A0ABP0NKI5</accession>
<reference evidence="1 2" key="1">
    <citation type="submission" date="2024-02" db="EMBL/GenBank/DDBJ databases">
        <authorList>
            <person name="Chen Y."/>
            <person name="Shah S."/>
            <person name="Dougan E. K."/>
            <person name="Thang M."/>
            <person name="Chan C."/>
        </authorList>
    </citation>
    <scope>NUCLEOTIDE SEQUENCE [LARGE SCALE GENOMIC DNA]</scope>
</reference>
<evidence type="ECO:0000313" key="2">
    <source>
        <dbReference type="Proteomes" id="UP001642484"/>
    </source>
</evidence>
<sequence length="338" mass="36678">MSVLADAARQASTALARLGGRLETDGQQKVDLQGAIDGLEQLAQALEDAGHPDVVPDGPSRSAAHLSGSSLSDKLLAIAKGKLSLKARSSSGSSRSSRSPSPPVAEVDEVAVQDFVSSNGLDDWVSEALMMLTPSQRSLVLKPLNVERARNVNGVVMSRVRSAVSVEERVRIFVKVNDLAEGVLDRMSGLTEEQCEAVMESGMKIQRASNPSGVAMSRISEAVRNISDRGSRRIDLNHSGLPRTGASHRNSTGLAVRNVSGAWPEDVVKLMKELGLEDWCGEVRPETSRDLRHARQVDTTHTLVGRGRDTKMRWARLLERVLFLEEGEGVLSLYYVFF</sequence>
<proteinExistence type="predicted"/>
<gene>
    <name evidence="1" type="ORF">CCMP2556_LOCUS31117</name>
</gene>
<keyword evidence="2" id="KW-1185">Reference proteome</keyword>
<organism evidence="1 2">
    <name type="scientific">Durusdinium trenchii</name>
    <dbReference type="NCBI Taxonomy" id="1381693"/>
    <lineage>
        <taxon>Eukaryota</taxon>
        <taxon>Sar</taxon>
        <taxon>Alveolata</taxon>
        <taxon>Dinophyceae</taxon>
        <taxon>Suessiales</taxon>
        <taxon>Symbiodiniaceae</taxon>
        <taxon>Durusdinium</taxon>
    </lineage>
</organism>
<comment type="caution">
    <text evidence="1">The sequence shown here is derived from an EMBL/GenBank/DDBJ whole genome shotgun (WGS) entry which is preliminary data.</text>
</comment>
<evidence type="ECO:0000313" key="1">
    <source>
        <dbReference type="EMBL" id="CAK9063304.1"/>
    </source>
</evidence>